<sequence>MNTRIDGASCQIIPDDLYTSGEPSLNRLAAAAGDRFDVWQRQINRIILAKSADGFWSARNAVLSIPRQTGKTYDIGWVAIHRAARTPGMRIVWTAQHFSVIKDTFESLCAIVLRPEMSGLVDPDHGISLAAGKEEIRFRNGSRIFFRARERGALRGVKKIALLVIDEAQHLSDSAMASMLPTQNRAWNPQTIYMGTPPGPRDNGEAFTRLRDKARAGRTHSTLYVEFTADRDADPLDREQWRKANPSYPAHTSDESIANLWENLTGDDFRREALGIWDEHALSRAIDRRQWEEATIDKRRPGGVMSFGIDMNPQRTRLTIGACMRYDDGTAHIELAEYRDTNHDGTMWAVNLIDKVWEQTAALVIDGQSPATALLPDLAEAGVTVTVTAATDMGRACGRLQDMLRDGTLTHLPEDGQQPLWQAATKATTRPIGKNGLFGWNRPDDDTDISPLNAVTLALHGAMTTRRDPTAQQEAWY</sequence>
<evidence type="ECO:0000313" key="2">
    <source>
        <dbReference type="EMBL" id="TCF95942.1"/>
    </source>
</evidence>
<dbReference type="AlphaFoldDB" id="A0A4R0WIQ3"/>
<accession>A0A4R0WIQ3</accession>
<evidence type="ECO:0000313" key="3">
    <source>
        <dbReference type="Proteomes" id="UP000291713"/>
    </source>
</evidence>
<dbReference type="RefSeq" id="WP_131274794.1">
    <property type="nucleotide sequence ID" value="NZ_SHTU01000004.1"/>
</dbReference>
<reference evidence="2 3" key="1">
    <citation type="journal article" date="2018" name="Sci. Rep.">
        <title>Genomic diversity and distribution of Bifidobacterium longum subsp. longum across the human lifespan.</title>
        <authorList>
            <person name="Odamaki T."/>
            <person name="Bottacini F."/>
            <person name="Kato K."/>
            <person name="Mitsuyama E."/>
            <person name="Yoshida K."/>
            <person name="Horigome A."/>
            <person name="Xiao J.Z."/>
            <person name="van Sinderen D."/>
        </authorList>
    </citation>
    <scope>NUCLEOTIDE SEQUENCE [LARGE SCALE GENOMIC DNA]</scope>
    <source>
        <strain evidence="2 3">MCC10120</strain>
    </source>
</reference>
<organism evidence="2 3">
    <name type="scientific">Bifidobacterium longum subsp. longum</name>
    <dbReference type="NCBI Taxonomy" id="1679"/>
    <lineage>
        <taxon>Bacteria</taxon>
        <taxon>Bacillati</taxon>
        <taxon>Actinomycetota</taxon>
        <taxon>Actinomycetes</taxon>
        <taxon>Bifidobacteriales</taxon>
        <taxon>Bifidobacteriaceae</taxon>
        <taxon>Bifidobacterium</taxon>
    </lineage>
</organism>
<dbReference type="SUPFAM" id="SSF52540">
    <property type="entry name" value="P-loop containing nucleoside triphosphate hydrolases"/>
    <property type="match status" value="1"/>
</dbReference>
<name>A0A4R0WIQ3_BIFLL</name>
<dbReference type="Gene3D" id="3.40.50.300">
    <property type="entry name" value="P-loop containing nucleotide triphosphate hydrolases"/>
    <property type="match status" value="1"/>
</dbReference>
<proteinExistence type="predicted"/>
<evidence type="ECO:0000259" key="1">
    <source>
        <dbReference type="Pfam" id="PF04466"/>
    </source>
</evidence>
<dbReference type="Proteomes" id="UP000291713">
    <property type="component" value="Unassembled WGS sequence"/>
</dbReference>
<protein>
    <recommendedName>
        <fullName evidence="1">Phage terminase large subunit N-terminal domain-containing protein</fullName>
    </recommendedName>
</protein>
<dbReference type="Pfam" id="PF04466">
    <property type="entry name" value="Terminase_3"/>
    <property type="match status" value="1"/>
</dbReference>
<feature type="domain" description="Phage terminase large subunit N-terminal" evidence="1">
    <location>
        <begin position="67"/>
        <end position="244"/>
    </location>
</feature>
<comment type="caution">
    <text evidence="2">The sequence shown here is derived from an EMBL/GenBank/DDBJ whole genome shotgun (WGS) entry which is preliminary data.</text>
</comment>
<dbReference type="InterPro" id="IPR035412">
    <property type="entry name" value="Terminase_L_N"/>
</dbReference>
<gene>
    <name evidence="2" type="ORF">MCC10120_0322</name>
</gene>
<dbReference type="EMBL" id="SHTU01000004">
    <property type="protein sequence ID" value="TCF95942.1"/>
    <property type="molecule type" value="Genomic_DNA"/>
</dbReference>
<dbReference type="InterPro" id="IPR027417">
    <property type="entry name" value="P-loop_NTPase"/>
</dbReference>